<feature type="compositionally biased region" description="Polar residues" evidence="1">
    <location>
        <begin position="48"/>
        <end position="67"/>
    </location>
</feature>
<evidence type="ECO:0000256" key="1">
    <source>
        <dbReference type="SAM" id="MobiDB-lite"/>
    </source>
</evidence>
<evidence type="ECO:0000313" key="2">
    <source>
        <dbReference type="EMBL" id="MBW0472761.1"/>
    </source>
</evidence>
<dbReference type="EMBL" id="AVOT02003192">
    <property type="protein sequence ID" value="MBW0472761.1"/>
    <property type="molecule type" value="Genomic_DNA"/>
</dbReference>
<name>A0A9Q3BXW5_9BASI</name>
<comment type="caution">
    <text evidence="2">The sequence shown here is derived from an EMBL/GenBank/DDBJ whole genome shotgun (WGS) entry which is preliminary data.</text>
</comment>
<gene>
    <name evidence="2" type="ORF">O181_012476</name>
</gene>
<proteinExistence type="predicted"/>
<accession>A0A9Q3BXW5</accession>
<sequence length="292" mass="34305">MPGSFQEEAKIHKKRQEFFQPQEERVRPNDPEASGLGERSTEEAKVAVNTSRISSPTNRNIIPTQNQHNLGTPEIKLNSDSLCDALWLQMSQFVEKTQNQFEELQQSHVRIEAFTASMDKIFKTPQEGHPQLRNASGETNKRLNEVFNEQNHCKRDRDCLDQDLKKWLNFYQNMKPQPQGHILDNPYHQEDIKPDSFLEKKARSPSQYEDGDNMSYSEKEALKKLPEASTWCKFSVTGEYDQMELIYYIDGLFIDVQRIPDYWISARLNTAFKVHSIIWYTEMKEIHGRRFR</sequence>
<dbReference type="Proteomes" id="UP000765509">
    <property type="component" value="Unassembled WGS sequence"/>
</dbReference>
<dbReference type="OrthoDB" id="264785at2759"/>
<reference evidence="2" key="1">
    <citation type="submission" date="2021-03" db="EMBL/GenBank/DDBJ databases">
        <title>Draft genome sequence of rust myrtle Austropuccinia psidii MF-1, a brazilian biotype.</title>
        <authorList>
            <person name="Quecine M.C."/>
            <person name="Pachon D.M.R."/>
            <person name="Bonatelli M.L."/>
            <person name="Correr F.H."/>
            <person name="Franceschini L.M."/>
            <person name="Leite T.F."/>
            <person name="Margarido G.R.A."/>
            <person name="Almeida C.A."/>
            <person name="Ferrarezi J.A."/>
            <person name="Labate C.A."/>
        </authorList>
    </citation>
    <scope>NUCLEOTIDE SEQUENCE</scope>
    <source>
        <strain evidence="2">MF-1</strain>
    </source>
</reference>
<dbReference type="AlphaFoldDB" id="A0A9Q3BXW5"/>
<organism evidence="2 3">
    <name type="scientific">Austropuccinia psidii MF-1</name>
    <dbReference type="NCBI Taxonomy" id="1389203"/>
    <lineage>
        <taxon>Eukaryota</taxon>
        <taxon>Fungi</taxon>
        <taxon>Dikarya</taxon>
        <taxon>Basidiomycota</taxon>
        <taxon>Pucciniomycotina</taxon>
        <taxon>Pucciniomycetes</taxon>
        <taxon>Pucciniales</taxon>
        <taxon>Sphaerophragmiaceae</taxon>
        <taxon>Austropuccinia</taxon>
    </lineage>
</organism>
<protein>
    <submittedName>
        <fullName evidence="2">Uncharacterized protein</fullName>
    </submittedName>
</protein>
<keyword evidence="3" id="KW-1185">Reference proteome</keyword>
<feature type="region of interest" description="Disordered" evidence="1">
    <location>
        <begin position="1"/>
        <end position="67"/>
    </location>
</feature>
<evidence type="ECO:0000313" key="3">
    <source>
        <dbReference type="Proteomes" id="UP000765509"/>
    </source>
</evidence>